<dbReference type="EMBL" id="JACMSC010000010">
    <property type="protein sequence ID" value="KAG6502683.1"/>
    <property type="molecule type" value="Genomic_DNA"/>
</dbReference>
<keyword evidence="2" id="KW-0143">Chaperone</keyword>
<evidence type="ECO:0000256" key="1">
    <source>
        <dbReference type="ARBA" id="ARBA00008045"/>
    </source>
</evidence>
<dbReference type="Proteomes" id="UP000734854">
    <property type="component" value="Unassembled WGS sequence"/>
</dbReference>
<name>A0A8J5G8Q3_ZINOF</name>
<feature type="coiled-coil region" evidence="3">
    <location>
        <begin position="61"/>
        <end position="151"/>
    </location>
</feature>
<dbReference type="PANTHER" id="PTHR21100">
    <property type="entry name" value="PREFOLDIN SUBUNIT 4"/>
    <property type="match status" value="1"/>
</dbReference>
<comment type="caution">
    <text evidence="4">The sequence shown here is derived from an EMBL/GenBank/DDBJ whole genome shotgun (WGS) entry which is preliminary data.</text>
</comment>
<keyword evidence="5" id="KW-1185">Reference proteome</keyword>
<protein>
    <recommendedName>
        <fullName evidence="6">Prefoldin subunit 4</fullName>
    </recommendedName>
</protein>
<dbReference type="GO" id="GO:0016272">
    <property type="term" value="C:prefoldin complex"/>
    <property type="evidence" value="ECO:0007669"/>
    <property type="project" value="InterPro"/>
</dbReference>
<dbReference type="Pfam" id="PF01920">
    <property type="entry name" value="Prefoldin_2"/>
    <property type="match status" value="1"/>
</dbReference>
<evidence type="ECO:0008006" key="6">
    <source>
        <dbReference type="Google" id="ProtNLM"/>
    </source>
</evidence>
<dbReference type="OrthoDB" id="10250441at2759"/>
<dbReference type="GO" id="GO:0051082">
    <property type="term" value="F:unfolded protein binding"/>
    <property type="evidence" value="ECO:0007669"/>
    <property type="project" value="InterPro"/>
</dbReference>
<evidence type="ECO:0000256" key="2">
    <source>
        <dbReference type="ARBA" id="ARBA00023186"/>
    </source>
</evidence>
<dbReference type="PANTHER" id="PTHR21100:SF9">
    <property type="entry name" value="PREFOLDIN SUBUNIT 4"/>
    <property type="match status" value="1"/>
</dbReference>
<evidence type="ECO:0000256" key="3">
    <source>
        <dbReference type="SAM" id="Coils"/>
    </source>
</evidence>
<dbReference type="CDD" id="cd23165">
    <property type="entry name" value="Prefoldin_4"/>
    <property type="match status" value="1"/>
</dbReference>
<evidence type="ECO:0000313" key="5">
    <source>
        <dbReference type="Proteomes" id="UP000734854"/>
    </source>
</evidence>
<dbReference type="InterPro" id="IPR016661">
    <property type="entry name" value="PFDN4"/>
</dbReference>
<reference evidence="4 5" key="1">
    <citation type="submission" date="2020-08" db="EMBL/GenBank/DDBJ databases">
        <title>Plant Genome Project.</title>
        <authorList>
            <person name="Zhang R.-G."/>
        </authorList>
    </citation>
    <scope>NUCLEOTIDE SEQUENCE [LARGE SCALE GENOMIC DNA]</scope>
    <source>
        <tissue evidence="4">Rhizome</tissue>
    </source>
</reference>
<keyword evidence="3" id="KW-0175">Coiled coil</keyword>
<proteinExistence type="inferred from homology"/>
<gene>
    <name evidence="4" type="ORF">ZIOFF_034969</name>
</gene>
<dbReference type="InterPro" id="IPR002777">
    <property type="entry name" value="PFD_beta-like"/>
</dbReference>
<accession>A0A8J5G8Q3</accession>
<comment type="similarity">
    <text evidence="1">Belongs to the prefoldin subunit beta family.</text>
</comment>
<dbReference type="AlphaFoldDB" id="A0A8J5G8Q3"/>
<sequence>MGPRRNEINTLDNTTLRSSPLFISSPVEFLLSPRRIVLKMQQGEGSETQVTWEDQQNINKFGRLNNRYHELEEEIKVAKEANENLEDASNELILSDEDVLRFQIGEVFAHVPSEEVESRLEKMKEDAAKELQRLEEEKESVLAQMAELKKILYGKFKDSINLEED</sequence>
<organism evidence="4 5">
    <name type="scientific">Zingiber officinale</name>
    <name type="common">Ginger</name>
    <name type="synonym">Amomum zingiber</name>
    <dbReference type="NCBI Taxonomy" id="94328"/>
    <lineage>
        <taxon>Eukaryota</taxon>
        <taxon>Viridiplantae</taxon>
        <taxon>Streptophyta</taxon>
        <taxon>Embryophyta</taxon>
        <taxon>Tracheophyta</taxon>
        <taxon>Spermatophyta</taxon>
        <taxon>Magnoliopsida</taxon>
        <taxon>Liliopsida</taxon>
        <taxon>Zingiberales</taxon>
        <taxon>Zingiberaceae</taxon>
        <taxon>Zingiber</taxon>
    </lineage>
</organism>
<dbReference type="GO" id="GO:0005737">
    <property type="term" value="C:cytoplasm"/>
    <property type="evidence" value="ECO:0007669"/>
    <property type="project" value="TreeGrafter"/>
</dbReference>
<evidence type="ECO:0000313" key="4">
    <source>
        <dbReference type="EMBL" id="KAG6502683.1"/>
    </source>
</evidence>
<dbReference type="GO" id="GO:0006457">
    <property type="term" value="P:protein folding"/>
    <property type="evidence" value="ECO:0007669"/>
    <property type="project" value="InterPro"/>
</dbReference>